<dbReference type="Proteomes" id="UP000028824">
    <property type="component" value="Unassembled WGS sequence"/>
</dbReference>
<comment type="caution">
    <text evidence="2">The sequence shown here is derived from an EMBL/GenBank/DDBJ whole genome shotgun (WGS) entry which is preliminary data.</text>
</comment>
<evidence type="ECO:0000313" key="2">
    <source>
        <dbReference type="EMBL" id="KFI25434.1"/>
    </source>
</evidence>
<proteinExistence type="predicted"/>
<name>A0A086XTT4_9RHOB</name>
<feature type="compositionally biased region" description="Basic and acidic residues" evidence="1">
    <location>
        <begin position="78"/>
        <end position="93"/>
    </location>
</feature>
<protein>
    <submittedName>
        <fullName evidence="2">Uncharacterized protein</fullName>
    </submittedName>
</protein>
<evidence type="ECO:0000313" key="3">
    <source>
        <dbReference type="Proteomes" id="UP000028824"/>
    </source>
</evidence>
<feature type="region of interest" description="Disordered" evidence="1">
    <location>
        <begin position="63"/>
        <end position="97"/>
    </location>
</feature>
<dbReference type="AlphaFoldDB" id="A0A086XTT4"/>
<evidence type="ECO:0000256" key="1">
    <source>
        <dbReference type="SAM" id="MobiDB-lite"/>
    </source>
</evidence>
<dbReference type="EMBL" id="JFZB01000023">
    <property type="protein sequence ID" value="KFI25434.1"/>
    <property type="molecule type" value="Genomic_DNA"/>
</dbReference>
<accession>A0A086XTT4</accession>
<keyword evidence="3" id="KW-1185">Reference proteome</keyword>
<organism evidence="2 3">
    <name type="scientific">Paenirhodobacter enshiensis</name>
    <dbReference type="NCBI Taxonomy" id="1105367"/>
    <lineage>
        <taxon>Bacteria</taxon>
        <taxon>Pseudomonadati</taxon>
        <taxon>Pseudomonadota</taxon>
        <taxon>Alphaproteobacteria</taxon>
        <taxon>Rhodobacterales</taxon>
        <taxon>Rhodobacter group</taxon>
        <taxon>Paenirhodobacter</taxon>
    </lineage>
</organism>
<sequence length="164" mass="18861">MDTLAILASADRALHLGPAQDCSSPSQSRKHFALLLRREEKGEDNIHRRSVFGIESNRATKMQQQRNRRRRMINPCMGKRDGLPDRGRAERLAPKRPFKNPVSWQPCRIGRKRSGRMEQFPRVVTVHLQKDLIGIVYHEAPSSIVIPPEGLSISSETRPFFIWK</sequence>
<reference evidence="2 3" key="1">
    <citation type="submission" date="2014-03" db="EMBL/GenBank/DDBJ databases">
        <title>Genome of Paenirhodobacter enshiensis DW2-9.</title>
        <authorList>
            <person name="Wang D."/>
            <person name="Wang G."/>
        </authorList>
    </citation>
    <scope>NUCLEOTIDE SEQUENCE [LARGE SCALE GENOMIC DNA]</scope>
    <source>
        <strain evidence="2 3">DW2-9</strain>
    </source>
</reference>
<gene>
    <name evidence="2" type="ORF">CG50_05405</name>
</gene>